<comment type="caution">
    <text evidence="2">The sequence shown here is derived from an EMBL/GenBank/DDBJ whole genome shotgun (WGS) entry which is preliminary data.</text>
</comment>
<gene>
    <name evidence="2" type="ORF">BG006_001557</name>
</gene>
<protein>
    <submittedName>
        <fullName evidence="2">Uncharacterized protein</fullName>
    </submittedName>
</protein>
<name>A0A9P5SAR1_9FUNG</name>
<evidence type="ECO:0000313" key="3">
    <source>
        <dbReference type="Proteomes" id="UP000696485"/>
    </source>
</evidence>
<feature type="region of interest" description="Disordered" evidence="1">
    <location>
        <begin position="1"/>
        <end position="25"/>
    </location>
</feature>
<keyword evidence="3" id="KW-1185">Reference proteome</keyword>
<reference evidence="2" key="1">
    <citation type="journal article" date="2020" name="Fungal Divers.">
        <title>Resolving the Mortierellaceae phylogeny through synthesis of multi-gene phylogenetics and phylogenomics.</title>
        <authorList>
            <person name="Vandepol N."/>
            <person name="Liber J."/>
            <person name="Desiro A."/>
            <person name="Na H."/>
            <person name="Kennedy M."/>
            <person name="Barry K."/>
            <person name="Grigoriev I.V."/>
            <person name="Miller A.N."/>
            <person name="O'Donnell K."/>
            <person name="Stajich J.E."/>
            <person name="Bonito G."/>
        </authorList>
    </citation>
    <scope>NUCLEOTIDE SEQUENCE</scope>
    <source>
        <strain evidence="2">NVP1</strain>
    </source>
</reference>
<accession>A0A9P5SAR1</accession>
<dbReference type="EMBL" id="JAAAUY010001309">
    <property type="protein sequence ID" value="KAF9323329.1"/>
    <property type="molecule type" value="Genomic_DNA"/>
</dbReference>
<organism evidence="2 3">
    <name type="scientific">Podila minutissima</name>
    <dbReference type="NCBI Taxonomy" id="64525"/>
    <lineage>
        <taxon>Eukaryota</taxon>
        <taxon>Fungi</taxon>
        <taxon>Fungi incertae sedis</taxon>
        <taxon>Mucoromycota</taxon>
        <taxon>Mortierellomycotina</taxon>
        <taxon>Mortierellomycetes</taxon>
        <taxon>Mortierellales</taxon>
        <taxon>Mortierellaceae</taxon>
        <taxon>Podila</taxon>
    </lineage>
</organism>
<sequence>MEQVKIHKSVKEKSSIKASARQPDPKILQPISKEEIAATRCLLGTELSEEDSDKISLAATSEFVAKTKLIKTLENRAFLAHCHVADLQLDEQKCNLFLEQFETHQIKAKKQLEFKCQQLQDVISVNAVPQIGVQSIAPATSEQNMIPFDPENLIHIMIRNTFSKDIIMPMLKGKSGQIDWEALCYNDQYTSDQPKLELENDKVKHHDIAKQIALQLSQFRTVYEDFFRSRFTLIFEFLAWCYLSELITHVQTKNKYNAEICKIKLED</sequence>
<evidence type="ECO:0000256" key="1">
    <source>
        <dbReference type="SAM" id="MobiDB-lite"/>
    </source>
</evidence>
<proteinExistence type="predicted"/>
<dbReference type="AlphaFoldDB" id="A0A9P5SAR1"/>
<dbReference type="Proteomes" id="UP000696485">
    <property type="component" value="Unassembled WGS sequence"/>
</dbReference>
<evidence type="ECO:0000313" key="2">
    <source>
        <dbReference type="EMBL" id="KAF9323329.1"/>
    </source>
</evidence>